<protein>
    <submittedName>
        <fullName evidence="1">Uncharacterized protein</fullName>
    </submittedName>
</protein>
<gene>
    <name evidence="1" type="ORF">PSLUR01_00160</name>
</gene>
<dbReference type="Proteomes" id="UP000279386">
    <property type="component" value="Segment"/>
</dbReference>
<organism evidence="1 2">
    <name type="scientific">Escherichia phage vB_Eco_slurp01</name>
    <dbReference type="NCBI Taxonomy" id="1874688"/>
    <lineage>
        <taxon>Viruses</taxon>
        <taxon>Duplodnaviria</taxon>
        <taxon>Heunggongvirae</taxon>
        <taxon>Uroviricota</taxon>
        <taxon>Caudoviricetes</taxon>
        <taxon>Asteriusvirus</taxon>
        <taxon>Asteriusvirus PBECO4</taxon>
    </lineage>
</organism>
<evidence type="ECO:0000313" key="1">
    <source>
        <dbReference type="EMBL" id="SCA80137.1"/>
    </source>
</evidence>
<dbReference type="EMBL" id="LT603033">
    <property type="protein sequence ID" value="SCA80137.1"/>
    <property type="molecule type" value="Genomic_DNA"/>
</dbReference>
<sequence>MQQFYIERITIKDRFMYDTFVDYYKLGTKSTKNINLNSCIYAVLTQDNPYREILALASI</sequence>
<reference evidence="1 2" key="1">
    <citation type="submission" date="2016-07" db="EMBL/GenBank/DDBJ databases">
        <authorList>
            <person name="Millard A."/>
        </authorList>
    </citation>
    <scope>NUCLEOTIDE SEQUENCE [LARGE SCALE GENOMIC DNA]</scope>
</reference>
<proteinExistence type="predicted"/>
<accession>A0A1C3S6G5</accession>
<evidence type="ECO:0000313" key="2">
    <source>
        <dbReference type="Proteomes" id="UP000279386"/>
    </source>
</evidence>
<name>A0A1C3S6G5_9CAUD</name>